<evidence type="ECO:0000313" key="2">
    <source>
        <dbReference type="Proteomes" id="UP001293254"/>
    </source>
</evidence>
<dbReference type="EMBL" id="JACGWO010000002">
    <property type="protein sequence ID" value="KAK4435962.1"/>
    <property type="molecule type" value="Genomic_DNA"/>
</dbReference>
<reference evidence="1" key="2">
    <citation type="journal article" date="2024" name="Plant">
        <title>Genomic evolution and insights into agronomic trait innovations of Sesamum species.</title>
        <authorList>
            <person name="Miao H."/>
            <person name="Wang L."/>
            <person name="Qu L."/>
            <person name="Liu H."/>
            <person name="Sun Y."/>
            <person name="Le M."/>
            <person name="Wang Q."/>
            <person name="Wei S."/>
            <person name="Zheng Y."/>
            <person name="Lin W."/>
            <person name="Duan Y."/>
            <person name="Cao H."/>
            <person name="Xiong S."/>
            <person name="Wang X."/>
            <person name="Wei L."/>
            <person name="Li C."/>
            <person name="Ma Q."/>
            <person name="Ju M."/>
            <person name="Zhao R."/>
            <person name="Li G."/>
            <person name="Mu C."/>
            <person name="Tian Q."/>
            <person name="Mei H."/>
            <person name="Zhang T."/>
            <person name="Gao T."/>
            <person name="Zhang H."/>
        </authorList>
    </citation>
    <scope>NUCLEOTIDE SEQUENCE</scope>
    <source>
        <strain evidence="1">3651</strain>
    </source>
</reference>
<dbReference type="AlphaFoldDB" id="A0AAE2CVF0"/>
<protein>
    <submittedName>
        <fullName evidence="1">Uncharacterized protein</fullName>
    </submittedName>
</protein>
<comment type="caution">
    <text evidence="1">The sequence shown here is derived from an EMBL/GenBank/DDBJ whole genome shotgun (WGS) entry which is preliminary data.</text>
</comment>
<organism evidence="1 2">
    <name type="scientific">Sesamum alatum</name>
    <dbReference type="NCBI Taxonomy" id="300844"/>
    <lineage>
        <taxon>Eukaryota</taxon>
        <taxon>Viridiplantae</taxon>
        <taxon>Streptophyta</taxon>
        <taxon>Embryophyta</taxon>
        <taxon>Tracheophyta</taxon>
        <taxon>Spermatophyta</taxon>
        <taxon>Magnoliopsida</taxon>
        <taxon>eudicotyledons</taxon>
        <taxon>Gunneridae</taxon>
        <taxon>Pentapetalae</taxon>
        <taxon>asterids</taxon>
        <taxon>lamiids</taxon>
        <taxon>Lamiales</taxon>
        <taxon>Pedaliaceae</taxon>
        <taxon>Sesamum</taxon>
    </lineage>
</organism>
<evidence type="ECO:0000313" key="1">
    <source>
        <dbReference type="EMBL" id="KAK4435962.1"/>
    </source>
</evidence>
<accession>A0AAE2CVF0</accession>
<reference evidence="1" key="1">
    <citation type="submission" date="2020-06" db="EMBL/GenBank/DDBJ databases">
        <authorList>
            <person name="Li T."/>
            <person name="Hu X."/>
            <person name="Zhang T."/>
            <person name="Song X."/>
            <person name="Zhang H."/>
            <person name="Dai N."/>
            <person name="Sheng W."/>
            <person name="Hou X."/>
            <person name="Wei L."/>
        </authorList>
    </citation>
    <scope>NUCLEOTIDE SEQUENCE</scope>
    <source>
        <strain evidence="1">3651</strain>
        <tissue evidence="1">Leaf</tissue>
    </source>
</reference>
<name>A0AAE2CVF0_9LAMI</name>
<gene>
    <name evidence="1" type="ORF">Salat_0759900</name>
</gene>
<sequence length="115" mass="12846">MRYNGNDSKSLILLIGWLPAAISFVFLANNPNNKASPIGSYLLNVRVVGYLYDKEAEKQLRPWPGSEPVFRTKEFYRSDIYKKFRREEKVAEGGIWHAAAGGGNGSVQLHGSNNS</sequence>
<proteinExistence type="predicted"/>
<dbReference type="Proteomes" id="UP001293254">
    <property type="component" value="Unassembled WGS sequence"/>
</dbReference>
<keyword evidence="2" id="KW-1185">Reference proteome</keyword>